<protein>
    <submittedName>
        <fullName evidence="1">Uncharacterized protein</fullName>
    </submittedName>
</protein>
<dbReference type="EMBL" id="AZNF01000009">
    <property type="protein sequence ID" value="KID63802.1"/>
    <property type="molecule type" value="Genomic_DNA"/>
</dbReference>
<accession>A0A0B4F7P1</accession>
<sequence>MARVLSMTHDDGCCVGLGLGRNPEPGTTTTYLGTRLTDGQMQQSPAKYDRCNMRAMGKKIQGNAPVFLRVTQLTTPLTGHGWGDELVRQGEAGA</sequence>
<evidence type="ECO:0000313" key="2">
    <source>
        <dbReference type="Proteomes" id="UP000031186"/>
    </source>
</evidence>
<dbReference type="AlphaFoldDB" id="A0A0B4F7P1"/>
<feature type="non-terminal residue" evidence="1">
    <location>
        <position position="1"/>
    </location>
</feature>
<organism evidence="1 2">
    <name type="scientific">Metarhizium anisopliae (strain ARSEF 549)</name>
    <dbReference type="NCBI Taxonomy" id="3151832"/>
    <lineage>
        <taxon>Eukaryota</taxon>
        <taxon>Fungi</taxon>
        <taxon>Dikarya</taxon>
        <taxon>Ascomycota</taxon>
        <taxon>Pezizomycotina</taxon>
        <taxon>Sordariomycetes</taxon>
        <taxon>Hypocreomycetidae</taxon>
        <taxon>Hypocreales</taxon>
        <taxon>Clavicipitaceae</taxon>
        <taxon>Metarhizium</taxon>
    </lineage>
</organism>
<proteinExistence type="predicted"/>
<keyword evidence="2" id="KW-1185">Reference proteome</keyword>
<reference evidence="1 2" key="1">
    <citation type="journal article" date="2014" name="Proc. Natl. Acad. Sci. U.S.A.">
        <title>Trajectory and genomic determinants of fungal-pathogen speciation and host adaptation.</title>
        <authorList>
            <person name="Hu X."/>
            <person name="Xiao G."/>
            <person name="Zheng P."/>
            <person name="Shang Y."/>
            <person name="Su Y."/>
            <person name="Zhang X."/>
            <person name="Liu X."/>
            <person name="Zhan S."/>
            <person name="St Leger R.J."/>
            <person name="Wang C."/>
        </authorList>
    </citation>
    <scope>NUCLEOTIDE SEQUENCE [LARGE SCALE GENOMIC DNA]</scope>
    <source>
        <strain evidence="1 2">ARSEF 549</strain>
    </source>
</reference>
<dbReference type="VEuPathDB" id="FungiDB:MAN_06973"/>
<name>A0A0B4F7P1_METAF</name>
<evidence type="ECO:0000313" key="1">
    <source>
        <dbReference type="EMBL" id="KID63802.1"/>
    </source>
</evidence>
<dbReference type="HOGENOM" id="CLU_2386634_0_0_1"/>
<gene>
    <name evidence="1" type="ORF">MAN_06973</name>
</gene>
<comment type="caution">
    <text evidence="1">The sequence shown here is derived from an EMBL/GenBank/DDBJ whole genome shotgun (WGS) entry which is preliminary data.</text>
</comment>
<dbReference type="Proteomes" id="UP000031186">
    <property type="component" value="Unassembled WGS sequence"/>
</dbReference>